<accession>A0A318D0Q6</accession>
<name>A0A318D0Q6_9GAMM</name>
<evidence type="ECO:0000313" key="4">
    <source>
        <dbReference type="Proteomes" id="UP000247689"/>
    </source>
</evidence>
<gene>
    <name evidence="3" type="ORF">DL796_09530</name>
</gene>
<reference evidence="3 4" key="1">
    <citation type="submission" date="2018-05" db="EMBL/GenBank/DDBJ databases">
        <title>Kangiella spongicola genome sequence.</title>
        <authorList>
            <person name="Maclea K.S."/>
            <person name="Goen A.E."/>
            <person name="Kelley C."/>
            <person name="Underriner A."/>
            <person name="Silverwood T."/>
            <person name="Trachtenberg A.M."/>
        </authorList>
    </citation>
    <scope>NUCLEOTIDE SEQUENCE [LARGE SCALE GENOMIC DNA]</scope>
    <source>
        <strain evidence="3 4">ATCC BAA-2076</strain>
    </source>
</reference>
<dbReference type="NCBIfam" id="TIGR03501">
    <property type="entry name" value="GlyGly_CTERM"/>
    <property type="match status" value="1"/>
</dbReference>
<proteinExistence type="predicted"/>
<keyword evidence="2" id="KW-0732">Signal</keyword>
<protein>
    <recommendedName>
        <fullName evidence="5">GlyGly-CTERM sorting domain-containing protein</fullName>
    </recommendedName>
</protein>
<dbReference type="OrthoDB" id="6322244at2"/>
<dbReference type="Proteomes" id="UP000247689">
    <property type="component" value="Unassembled WGS sequence"/>
</dbReference>
<sequence length="435" mass="48392">MLNKTIQYSAVALAVMLASTSASAAPEKEPVAVGSETSATITKAIAKRAATTTTVNDKSDAITVSKPPLFNTSASLQRTNTYSNQKSAKNLKQELKAFQALDFNNKAKKTRAEIQKHRQANSTLAKSSGNAEKYGSNHLYIHDGAVYLYDDLDGDGYYSKLRVDFDVDSSYSDYFDVYAELFIRRVGDAEWTHYYTTNVFEIYSDYSSDEYSVTTRLNTGFPPGSYEVLIDLFEYGYYGVVDTLSPYNDYDLTNLPLEDKTYESSGVYTDTYVDSVKTEIFTDADGDGFYREFTISFDVDTENSNSRDVYVNLYQRSNGNQWLFETTTDVFTVNGFSADDVYEISGDWQSGYPANYYDFRLEVIDADTGEVLDDVSPEFSSLLQVPLEDANNDTRQSDPNPPSSTTSSGSGGGSTGALTLVFLALLGAWRRKVKR</sequence>
<dbReference type="RefSeq" id="WP_110201480.1">
    <property type="nucleotide sequence ID" value="NZ_QICH01000003.1"/>
</dbReference>
<comment type="caution">
    <text evidence="3">The sequence shown here is derived from an EMBL/GenBank/DDBJ whole genome shotgun (WGS) entry which is preliminary data.</text>
</comment>
<dbReference type="AlphaFoldDB" id="A0A318D0Q6"/>
<evidence type="ECO:0000256" key="1">
    <source>
        <dbReference type="SAM" id="MobiDB-lite"/>
    </source>
</evidence>
<evidence type="ECO:0000256" key="2">
    <source>
        <dbReference type="SAM" id="SignalP"/>
    </source>
</evidence>
<feature type="region of interest" description="Disordered" evidence="1">
    <location>
        <begin position="390"/>
        <end position="412"/>
    </location>
</feature>
<evidence type="ECO:0008006" key="5">
    <source>
        <dbReference type="Google" id="ProtNLM"/>
    </source>
</evidence>
<dbReference type="EMBL" id="QICH01000003">
    <property type="protein sequence ID" value="PXF62571.1"/>
    <property type="molecule type" value="Genomic_DNA"/>
</dbReference>
<dbReference type="InterPro" id="IPR020008">
    <property type="entry name" value="GlyGly_CTERM"/>
</dbReference>
<keyword evidence="4" id="KW-1185">Reference proteome</keyword>
<feature type="chain" id="PRO_5016366592" description="GlyGly-CTERM sorting domain-containing protein" evidence="2">
    <location>
        <begin position="25"/>
        <end position="435"/>
    </location>
</feature>
<feature type="signal peptide" evidence="2">
    <location>
        <begin position="1"/>
        <end position="24"/>
    </location>
</feature>
<evidence type="ECO:0000313" key="3">
    <source>
        <dbReference type="EMBL" id="PXF62571.1"/>
    </source>
</evidence>
<organism evidence="3 4">
    <name type="scientific">Kangiella spongicola</name>
    <dbReference type="NCBI Taxonomy" id="796379"/>
    <lineage>
        <taxon>Bacteria</taxon>
        <taxon>Pseudomonadati</taxon>
        <taxon>Pseudomonadota</taxon>
        <taxon>Gammaproteobacteria</taxon>
        <taxon>Kangiellales</taxon>
        <taxon>Kangiellaceae</taxon>
        <taxon>Kangiella</taxon>
    </lineage>
</organism>
<dbReference type="NCBIfam" id="NF038116">
    <property type="entry name" value="Sden1266_dom"/>
    <property type="match status" value="2"/>
</dbReference>